<dbReference type="Proteomes" id="UP000317646">
    <property type="component" value="Unassembled WGS sequence"/>
</dbReference>
<keyword evidence="2" id="KW-1185">Reference proteome</keyword>
<protein>
    <submittedName>
        <fullName evidence="1">Uncharacterized protein</fullName>
    </submittedName>
</protein>
<name>A0A502GTT1_9BACT</name>
<evidence type="ECO:0000313" key="2">
    <source>
        <dbReference type="Proteomes" id="UP000317646"/>
    </source>
</evidence>
<dbReference type="AlphaFoldDB" id="A0A502GTT1"/>
<accession>A0A502GTT1</accession>
<comment type="caution">
    <text evidence="1">The sequence shown here is derived from an EMBL/GenBank/DDBJ whole genome shotgun (WGS) entry which is preliminary data.</text>
</comment>
<dbReference type="EMBL" id="RCYZ01000005">
    <property type="protein sequence ID" value="TPG65331.1"/>
    <property type="molecule type" value="Genomic_DNA"/>
</dbReference>
<evidence type="ECO:0000313" key="1">
    <source>
        <dbReference type="EMBL" id="TPG65331.1"/>
    </source>
</evidence>
<gene>
    <name evidence="1" type="ORF">EAH73_12670</name>
</gene>
<organism evidence="1 2">
    <name type="scientific">Hymenobacter nivis</name>
    <dbReference type="NCBI Taxonomy" id="1850093"/>
    <lineage>
        <taxon>Bacteria</taxon>
        <taxon>Pseudomonadati</taxon>
        <taxon>Bacteroidota</taxon>
        <taxon>Cytophagia</taxon>
        <taxon>Cytophagales</taxon>
        <taxon>Hymenobacteraceae</taxon>
        <taxon>Hymenobacter</taxon>
    </lineage>
</organism>
<sequence>MLSACAPNQACEIPPGGKFSGTGLLVVRRGQGQDGSFHLEFFPVCHLDTAHLLASLRQAETGLFFFTNQWDWVMGPTTYGQIRRPFRRKMLVLTAPGPVPHNVHCWNCGLNDIFVVPVHITFSDTLKESLPPRLRVYDYPLKAREATIPLRLRVTGRIRIEELSPL</sequence>
<proteinExistence type="predicted"/>
<reference evidence="1 2" key="1">
    <citation type="journal article" date="2019" name="Environ. Microbiol.">
        <title>Species interactions and distinct microbial communities in high Arctic permafrost affected cryosols are associated with the CH4 and CO2 gas fluxes.</title>
        <authorList>
            <person name="Altshuler I."/>
            <person name="Hamel J."/>
            <person name="Turney S."/>
            <person name="Magnuson E."/>
            <person name="Levesque R."/>
            <person name="Greer C."/>
            <person name="Whyte L.G."/>
        </authorList>
    </citation>
    <scope>NUCLEOTIDE SEQUENCE [LARGE SCALE GENOMIC DNA]</scope>
    <source>
        <strain evidence="1 2">S9.2P</strain>
    </source>
</reference>